<dbReference type="PANTHER" id="PTHR20935:SF0">
    <property type="entry name" value="SERINE_THREONINE-PROTEIN PHOSPHATASE PGAM5, MITOCHONDRIAL"/>
    <property type="match status" value="1"/>
</dbReference>
<dbReference type="EMBL" id="JARBDR010000440">
    <property type="protein sequence ID" value="KAJ8313008.1"/>
    <property type="molecule type" value="Genomic_DNA"/>
</dbReference>
<keyword evidence="8" id="KW-1185">Reference proteome</keyword>
<dbReference type="InterPro" id="IPR013078">
    <property type="entry name" value="His_Pase_superF_clade-1"/>
</dbReference>
<evidence type="ECO:0000256" key="5">
    <source>
        <dbReference type="ARBA" id="ARBA00040722"/>
    </source>
</evidence>
<proteinExistence type="inferred from homology"/>
<dbReference type="CDD" id="cd07067">
    <property type="entry name" value="HP_PGM_like"/>
    <property type="match status" value="1"/>
</dbReference>
<dbReference type="SUPFAM" id="SSF53254">
    <property type="entry name" value="Phosphoglycerate mutase-like"/>
    <property type="match status" value="1"/>
</dbReference>
<reference evidence="7 8" key="1">
    <citation type="submission" date="2022-12" db="EMBL/GenBank/DDBJ databases">
        <title>Chromosome-level genome of Tegillarca granosa.</title>
        <authorList>
            <person name="Kim J."/>
        </authorList>
    </citation>
    <scope>NUCLEOTIDE SEQUENCE [LARGE SCALE GENOMIC DNA]</scope>
    <source>
        <strain evidence="7">Teg-2019</strain>
        <tissue evidence="7">Adductor muscle</tissue>
    </source>
</reference>
<dbReference type="PANTHER" id="PTHR20935">
    <property type="entry name" value="PHOSPHOGLYCERATE MUTASE-RELATED"/>
    <property type="match status" value="1"/>
</dbReference>
<comment type="similarity">
    <text evidence="1">Belongs to the phosphoglycerate mutase family. BPG-dependent PGAM subfamily.</text>
</comment>
<evidence type="ECO:0000313" key="7">
    <source>
        <dbReference type="EMBL" id="KAJ8313008.1"/>
    </source>
</evidence>
<comment type="caution">
    <text evidence="7">The sequence shown here is derived from an EMBL/GenBank/DDBJ whole genome shotgun (WGS) entry which is preliminary data.</text>
</comment>
<dbReference type="Gene3D" id="3.40.50.1240">
    <property type="entry name" value="Phosphoglycerate mutase-like"/>
    <property type="match status" value="1"/>
</dbReference>
<evidence type="ECO:0000256" key="6">
    <source>
        <dbReference type="SAM" id="MobiDB-lite"/>
    </source>
</evidence>
<evidence type="ECO:0000256" key="1">
    <source>
        <dbReference type="ARBA" id="ARBA00006717"/>
    </source>
</evidence>
<dbReference type="Proteomes" id="UP001217089">
    <property type="component" value="Unassembled WGS sequence"/>
</dbReference>
<gene>
    <name evidence="7" type="ORF">KUTeg_010381</name>
</gene>
<evidence type="ECO:0000313" key="8">
    <source>
        <dbReference type="Proteomes" id="UP001217089"/>
    </source>
</evidence>
<name>A0ABQ9F6M1_TEGGR</name>
<dbReference type="InterPro" id="IPR029033">
    <property type="entry name" value="His_PPase_superfam"/>
</dbReference>
<keyword evidence="3" id="KW-0378">Hydrolase</keyword>
<organism evidence="7 8">
    <name type="scientific">Tegillarca granosa</name>
    <name type="common">Malaysian cockle</name>
    <name type="synonym">Anadara granosa</name>
    <dbReference type="NCBI Taxonomy" id="220873"/>
    <lineage>
        <taxon>Eukaryota</taxon>
        <taxon>Metazoa</taxon>
        <taxon>Spiralia</taxon>
        <taxon>Lophotrochozoa</taxon>
        <taxon>Mollusca</taxon>
        <taxon>Bivalvia</taxon>
        <taxon>Autobranchia</taxon>
        <taxon>Pteriomorphia</taxon>
        <taxon>Arcoida</taxon>
        <taxon>Arcoidea</taxon>
        <taxon>Arcidae</taxon>
        <taxon>Tegillarca</taxon>
    </lineage>
</organism>
<sequence length="106" mass="12464">MRLKRKMSYKMIREPTSLLNPKKVSKDDKDYESKVEEKTPTATRHLILIRHGQYNTDGERDKDRILTELGRKQAEYVGQRLKDLNFPYTDFISSTMSRAVETAAKR</sequence>
<accession>A0ABQ9F6M1</accession>
<dbReference type="Pfam" id="PF00300">
    <property type="entry name" value="His_Phos_1"/>
    <property type="match status" value="1"/>
</dbReference>
<evidence type="ECO:0000256" key="3">
    <source>
        <dbReference type="ARBA" id="ARBA00022801"/>
    </source>
</evidence>
<evidence type="ECO:0000256" key="2">
    <source>
        <dbReference type="ARBA" id="ARBA00013081"/>
    </source>
</evidence>
<feature type="compositionally biased region" description="Basic and acidic residues" evidence="6">
    <location>
        <begin position="24"/>
        <end position="38"/>
    </location>
</feature>
<dbReference type="InterPro" id="IPR051021">
    <property type="entry name" value="Mito_Ser/Thr_phosphatase"/>
</dbReference>
<protein>
    <recommendedName>
        <fullName evidence="4">Serine/threonine-protein phosphatase PGAM5, mitochondrial</fullName>
        <ecNumber evidence="2">3.1.3.16</ecNumber>
    </recommendedName>
    <alternativeName>
        <fullName evidence="5">Serine/threonine-protein phosphatase Pgam5, mitochondrial</fullName>
    </alternativeName>
</protein>
<feature type="region of interest" description="Disordered" evidence="6">
    <location>
        <begin position="14"/>
        <end position="38"/>
    </location>
</feature>
<dbReference type="EC" id="3.1.3.16" evidence="2"/>
<evidence type="ECO:0000256" key="4">
    <source>
        <dbReference type="ARBA" id="ARBA00039765"/>
    </source>
</evidence>